<evidence type="ECO:0000313" key="1">
    <source>
        <dbReference type="EMBL" id="EKX31732.1"/>
    </source>
</evidence>
<sequence>MSMPGVPLLSNADRLPFTDERTFVLELLQPALLSATQNLLTEGLLQDGDIIQRAMKQDEDLLSGNIAQDELRISHHSSSFRVSQFHFDHFVVSIYQHLRADYEQRVSKLQQLLGNPTTSKNIINIVQAFSIIAFLHHDSRTHHFSDVGVSNYPPSVWLRYWDILQNDRLNYRKFIVQYFFTMLSSRCKNGVQRVYAKAFADYLFDLGYKVVEERYNRYLYMDQEVYFPMVCDLQRAFLRGESEVGFWQHLGRCKCHGDGVTKELMRIAASDAYPLSIKIAIVTYLSWTHGFPFVNYLPNKQQFNNARSHRSWSLEVLERSKETFSKQIASRVQGAAFDCDRISAFLFRHLTFLHTAEYLMANNGNVCILCVDNKKCDLCMR</sequence>
<dbReference type="EMBL" id="JH993241">
    <property type="protein sequence ID" value="EKX31732.1"/>
    <property type="molecule type" value="Genomic_DNA"/>
</dbReference>
<evidence type="ECO:0000313" key="2">
    <source>
        <dbReference type="EnsemblProtists" id="EKX31732"/>
    </source>
</evidence>
<gene>
    <name evidence="1" type="ORF">GUITHDRAFT_149105</name>
</gene>
<reference evidence="1 3" key="1">
    <citation type="journal article" date="2012" name="Nature">
        <title>Algal genomes reveal evolutionary mosaicism and the fate of nucleomorphs.</title>
        <authorList>
            <consortium name="DOE Joint Genome Institute"/>
            <person name="Curtis B.A."/>
            <person name="Tanifuji G."/>
            <person name="Burki F."/>
            <person name="Gruber A."/>
            <person name="Irimia M."/>
            <person name="Maruyama S."/>
            <person name="Arias M.C."/>
            <person name="Ball S.G."/>
            <person name="Gile G.H."/>
            <person name="Hirakawa Y."/>
            <person name="Hopkins J.F."/>
            <person name="Kuo A."/>
            <person name="Rensing S.A."/>
            <person name="Schmutz J."/>
            <person name="Symeonidi A."/>
            <person name="Elias M."/>
            <person name="Eveleigh R.J."/>
            <person name="Herman E.K."/>
            <person name="Klute M.J."/>
            <person name="Nakayama T."/>
            <person name="Obornik M."/>
            <person name="Reyes-Prieto A."/>
            <person name="Armbrust E.V."/>
            <person name="Aves S.J."/>
            <person name="Beiko R.G."/>
            <person name="Coutinho P."/>
            <person name="Dacks J.B."/>
            <person name="Durnford D.G."/>
            <person name="Fast N.M."/>
            <person name="Green B.R."/>
            <person name="Grisdale C.J."/>
            <person name="Hempel F."/>
            <person name="Henrissat B."/>
            <person name="Hoppner M.P."/>
            <person name="Ishida K."/>
            <person name="Kim E."/>
            <person name="Koreny L."/>
            <person name="Kroth P.G."/>
            <person name="Liu Y."/>
            <person name="Malik S.B."/>
            <person name="Maier U.G."/>
            <person name="McRose D."/>
            <person name="Mock T."/>
            <person name="Neilson J.A."/>
            <person name="Onodera N.T."/>
            <person name="Poole A.M."/>
            <person name="Pritham E.J."/>
            <person name="Richards T.A."/>
            <person name="Rocap G."/>
            <person name="Roy S.W."/>
            <person name="Sarai C."/>
            <person name="Schaack S."/>
            <person name="Shirato S."/>
            <person name="Slamovits C.H."/>
            <person name="Spencer D.F."/>
            <person name="Suzuki S."/>
            <person name="Worden A.Z."/>
            <person name="Zauner S."/>
            <person name="Barry K."/>
            <person name="Bell C."/>
            <person name="Bharti A.K."/>
            <person name="Crow J.A."/>
            <person name="Grimwood J."/>
            <person name="Kramer R."/>
            <person name="Lindquist E."/>
            <person name="Lucas S."/>
            <person name="Salamov A."/>
            <person name="McFadden G.I."/>
            <person name="Lane C.E."/>
            <person name="Keeling P.J."/>
            <person name="Gray M.W."/>
            <person name="Grigoriev I.V."/>
            <person name="Archibald J.M."/>
        </authorList>
    </citation>
    <scope>NUCLEOTIDE SEQUENCE</scope>
    <source>
        <strain evidence="1 3">CCMP2712</strain>
    </source>
</reference>
<dbReference type="EnsemblProtists" id="EKX31732">
    <property type="protein sequence ID" value="EKX31732"/>
    <property type="gene ID" value="GUITHDRAFT_149105"/>
</dbReference>
<evidence type="ECO:0000313" key="3">
    <source>
        <dbReference type="Proteomes" id="UP000011087"/>
    </source>
</evidence>
<dbReference type="HOGENOM" id="CLU_726561_0_0_1"/>
<protein>
    <submittedName>
        <fullName evidence="1 2">Uncharacterized protein</fullName>
    </submittedName>
</protein>
<name>L1I6M5_GUITC</name>
<accession>L1I6M5</accession>
<dbReference type="GeneID" id="17288457"/>
<proteinExistence type="predicted"/>
<reference evidence="2" key="3">
    <citation type="submission" date="2015-06" db="UniProtKB">
        <authorList>
            <consortium name="EnsemblProtists"/>
        </authorList>
    </citation>
    <scope>IDENTIFICATION</scope>
</reference>
<organism evidence="1">
    <name type="scientific">Guillardia theta (strain CCMP2712)</name>
    <name type="common">Cryptophyte</name>
    <dbReference type="NCBI Taxonomy" id="905079"/>
    <lineage>
        <taxon>Eukaryota</taxon>
        <taxon>Cryptophyceae</taxon>
        <taxon>Pyrenomonadales</taxon>
        <taxon>Geminigeraceae</taxon>
        <taxon>Guillardia</taxon>
    </lineage>
</organism>
<keyword evidence="3" id="KW-1185">Reference proteome</keyword>
<dbReference type="KEGG" id="gtt:GUITHDRAFT_149105"/>
<dbReference type="Proteomes" id="UP000011087">
    <property type="component" value="Unassembled WGS sequence"/>
</dbReference>
<dbReference type="AlphaFoldDB" id="L1I6M5"/>
<reference evidence="3" key="2">
    <citation type="submission" date="2012-11" db="EMBL/GenBank/DDBJ databases">
        <authorList>
            <person name="Kuo A."/>
            <person name="Curtis B.A."/>
            <person name="Tanifuji G."/>
            <person name="Burki F."/>
            <person name="Gruber A."/>
            <person name="Irimia M."/>
            <person name="Maruyama S."/>
            <person name="Arias M.C."/>
            <person name="Ball S.G."/>
            <person name="Gile G.H."/>
            <person name="Hirakawa Y."/>
            <person name="Hopkins J.F."/>
            <person name="Rensing S.A."/>
            <person name="Schmutz J."/>
            <person name="Symeonidi A."/>
            <person name="Elias M."/>
            <person name="Eveleigh R.J."/>
            <person name="Herman E.K."/>
            <person name="Klute M.J."/>
            <person name="Nakayama T."/>
            <person name="Obornik M."/>
            <person name="Reyes-Prieto A."/>
            <person name="Armbrust E.V."/>
            <person name="Aves S.J."/>
            <person name="Beiko R.G."/>
            <person name="Coutinho P."/>
            <person name="Dacks J.B."/>
            <person name="Durnford D.G."/>
            <person name="Fast N.M."/>
            <person name="Green B.R."/>
            <person name="Grisdale C."/>
            <person name="Hempe F."/>
            <person name="Henrissat B."/>
            <person name="Hoppner M.P."/>
            <person name="Ishida K.-I."/>
            <person name="Kim E."/>
            <person name="Koreny L."/>
            <person name="Kroth P.G."/>
            <person name="Liu Y."/>
            <person name="Malik S.-B."/>
            <person name="Maier U.G."/>
            <person name="McRose D."/>
            <person name="Mock T."/>
            <person name="Neilson J.A."/>
            <person name="Onodera N.T."/>
            <person name="Poole A.M."/>
            <person name="Pritham E.J."/>
            <person name="Richards T.A."/>
            <person name="Rocap G."/>
            <person name="Roy S.W."/>
            <person name="Sarai C."/>
            <person name="Schaack S."/>
            <person name="Shirato S."/>
            <person name="Slamovits C.H."/>
            <person name="Spencer D.F."/>
            <person name="Suzuki S."/>
            <person name="Worden A.Z."/>
            <person name="Zauner S."/>
            <person name="Barry K."/>
            <person name="Bell C."/>
            <person name="Bharti A.K."/>
            <person name="Crow J.A."/>
            <person name="Grimwood J."/>
            <person name="Kramer R."/>
            <person name="Lindquist E."/>
            <person name="Lucas S."/>
            <person name="Salamov A."/>
            <person name="McFadden G.I."/>
            <person name="Lane C.E."/>
            <person name="Keeling P.J."/>
            <person name="Gray M.W."/>
            <person name="Grigoriev I.V."/>
            <person name="Archibald J.M."/>
        </authorList>
    </citation>
    <scope>NUCLEOTIDE SEQUENCE</scope>
    <source>
        <strain evidence="3">CCMP2712</strain>
    </source>
</reference>
<dbReference type="RefSeq" id="XP_005818712.1">
    <property type="nucleotide sequence ID" value="XM_005818655.1"/>
</dbReference>
<dbReference type="PaxDb" id="55529-EKX31732"/>